<gene>
    <name evidence="2" type="ORF">RAK27_09620</name>
</gene>
<dbReference type="InterPro" id="IPR030949">
    <property type="entry name" value="ECF_S_folate_fam"/>
</dbReference>
<name>A0AAW9K683_CARML</name>
<feature type="transmembrane region" description="Helical" evidence="1">
    <location>
        <begin position="37"/>
        <end position="56"/>
    </location>
</feature>
<dbReference type="EMBL" id="JAVBVO010000003">
    <property type="protein sequence ID" value="MDZ5758912.1"/>
    <property type="molecule type" value="Genomic_DNA"/>
</dbReference>
<dbReference type="Proteomes" id="UP001290462">
    <property type="component" value="Unassembled WGS sequence"/>
</dbReference>
<dbReference type="AlphaFoldDB" id="A0AAW9K683"/>
<dbReference type="RefSeq" id="WP_010051355.1">
    <property type="nucleotide sequence ID" value="NZ_CAJGUR010000059.1"/>
</dbReference>
<keyword evidence="1" id="KW-0812">Transmembrane</keyword>
<dbReference type="GO" id="GO:0022857">
    <property type="term" value="F:transmembrane transporter activity"/>
    <property type="evidence" value="ECO:0007669"/>
    <property type="project" value="InterPro"/>
</dbReference>
<protein>
    <submittedName>
        <fullName evidence="2">Folate family ECF transporter S component</fullName>
    </submittedName>
</protein>
<keyword evidence="1" id="KW-1133">Transmembrane helix</keyword>
<organism evidence="2 3">
    <name type="scientific">Carnobacterium maltaromaticum</name>
    <name type="common">Carnobacterium piscicola</name>
    <dbReference type="NCBI Taxonomy" id="2751"/>
    <lineage>
        <taxon>Bacteria</taxon>
        <taxon>Bacillati</taxon>
        <taxon>Bacillota</taxon>
        <taxon>Bacilli</taxon>
        <taxon>Lactobacillales</taxon>
        <taxon>Carnobacteriaceae</taxon>
        <taxon>Carnobacterium</taxon>
    </lineage>
</organism>
<dbReference type="Gene3D" id="1.10.1760.20">
    <property type="match status" value="1"/>
</dbReference>
<accession>A0AAW9K683</accession>
<proteinExistence type="predicted"/>
<feature type="transmembrane region" description="Helical" evidence="1">
    <location>
        <begin position="76"/>
        <end position="96"/>
    </location>
</feature>
<evidence type="ECO:0000256" key="1">
    <source>
        <dbReference type="SAM" id="Phobius"/>
    </source>
</evidence>
<sequence length="172" mass="19115">MNKTKLDARAITIIGLLMALEIILTRVFSFEVPFFRIGIGFLPGVMIAMMYGPWIAGVTAVSTDIIGMVLLPKAMFFPGFTLSTFLTALIYGFVLYKKPKTLTRIIVAVLLVSIIVNLGLNSLWLSMMYDKAFIAIFPGRVISNIIGVPLRVALIYLVVKSRVLERFLQPVL</sequence>
<evidence type="ECO:0000313" key="3">
    <source>
        <dbReference type="Proteomes" id="UP001290462"/>
    </source>
</evidence>
<evidence type="ECO:0000313" key="2">
    <source>
        <dbReference type="EMBL" id="MDZ5758912.1"/>
    </source>
</evidence>
<dbReference type="GeneID" id="83605089"/>
<dbReference type="NCBIfam" id="TIGR04518">
    <property type="entry name" value="ECF_S_folT_fam"/>
    <property type="match status" value="1"/>
</dbReference>
<keyword evidence="1" id="KW-0472">Membrane</keyword>
<feature type="transmembrane region" description="Helical" evidence="1">
    <location>
        <begin position="105"/>
        <end position="129"/>
    </location>
</feature>
<dbReference type="InterPro" id="IPR024529">
    <property type="entry name" value="ECF_trnsprt_substrate-spec"/>
</dbReference>
<dbReference type="Pfam" id="PF12822">
    <property type="entry name" value="ECF_trnsprt"/>
    <property type="match status" value="1"/>
</dbReference>
<comment type="caution">
    <text evidence="2">The sequence shown here is derived from an EMBL/GenBank/DDBJ whole genome shotgun (WGS) entry which is preliminary data.</text>
</comment>
<feature type="transmembrane region" description="Helical" evidence="1">
    <location>
        <begin position="6"/>
        <end position="25"/>
    </location>
</feature>
<feature type="transmembrane region" description="Helical" evidence="1">
    <location>
        <begin position="141"/>
        <end position="159"/>
    </location>
</feature>
<reference evidence="2" key="1">
    <citation type="submission" date="2023-08" db="EMBL/GenBank/DDBJ databases">
        <title>Genomic characterization of piscicolin 126 produced by Carnobacterium maltaromaticum CM22 strain isolated from salmon (Salmo salar).</title>
        <authorList>
            <person name="Gonzalez-Gragera E."/>
            <person name="Garcia-Lopez J.D."/>
            <person name="Teso-Perez C."/>
            <person name="Gimenez-Hernandez I."/>
            <person name="Peralta-Sanchez J.M."/>
            <person name="Valdivia E."/>
            <person name="Montalban-Lopez M."/>
            <person name="Martin-Platero A.M."/>
            <person name="Banos A."/>
            <person name="Martinez-Bueno M."/>
        </authorList>
    </citation>
    <scope>NUCLEOTIDE SEQUENCE</scope>
    <source>
        <strain evidence="2">CM22</strain>
    </source>
</reference>